<keyword evidence="2" id="KW-0805">Transcription regulation</keyword>
<dbReference type="GO" id="GO:0006352">
    <property type="term" value="P:DNA-templated transcription initiation"/>
    <property type="evidence" value="ECO:0007669"/>
    <property type="project" value="InterPro"/>
</dbReference>
<organism evidence="7 8">
    <name type="scientific">Roseiconus nitratireducens</name>
    <dbReference type="NCBI Taxonomy" id="2605748"/>
    <lineage>
        <taxon>Bacteria</taxon>
        <taxon>Pseudomonadati</taxon>
        <taxon>Planctomycetota</taxon>
        <taxon>Planctomycetia</taxon>
        <taxon>Pirellulales</taxon>
        <taxon>Pirellulaceae</taxon>
        <taxon>Roseiconus</taxon>
    </lineage>
</organism>
<feature type="domain" description="RNA polymerase sigma-70 region 2" evidence="5">
    <location>
        <begin position="29"/>
        <end position="83"/>
    </location>
</feature>
<dbReference type="Gene3D" id="1.10.1740.10">
    <property type="match status" value="1"/>
</dbReference>
<evidence type="ECO:0000256" key="2">
    <source>
        <dbReference type="ARBA" id="ARBA00023015"/>
    </source>
</evidence>
<dbReference type="AlphaFoldDB" id="A0A5M6CQF2"/>
<evidence type="ECO:0000256" key="3">
    <source>
        <dbReference type="ARBA" id="ARBA00023082"/>
    </source>
</evidence>
<dbReference type="InterPro" id="IPR014331">
    <property type="entry name" value="RNA_pol_sigma70_ECF_RHOBA"/>
</dbReference>
<dbReference type="Pfam" id="PF04542">
    <property type="entry name" value="Sigma70_r2"/>
    <property type="match status" value="1"/>
</dbReference>
<name>A0A5M6CQF2_9BACT</name>
<feature type="domain" description="RNA polymerase sigma factor 70 region 4 type 2" evidence="6">
    <location>
        <begin position="113"/>
        <end position="165"/>
    </location>
</feature>
<evidence type="ECO:0000313" key="7">
    <source>
        <dbReference type="EMBL" id="KAA5537548.1"/>
    </source>
</evidence>
<evidence type="ECO:0000256" key="4">
    <source>
        <dbReference type="ARBA" id="ARBA00023163"/>
    </source>
</evidence>
<dbReference type="PANTHER" id="PTHR43133">
    <property type="entry name" value="RNA POLYMERASE ECF-TYPE SIGMA FACTO"/>
    <property type="match status" value="1"/>
</dbReference>
<dbReference type="InterPro" id="IPR036388">
    <property type="entry name" value="WH-like_DNA-bd_sf"/>
</dbReference>
<dbReference type="Gene3D" id="1.10.10.10">
    <property type="entry name" value="Winged helix-like DNA-binding domain superfamily/Winged helix DNA-binding domain"/>
    <property type="match status" value="1"/>
</dbReference>
<dbReference type="Pfam" id="PF08281">
    <property type="entry name" value="Sigma70_r4_2"/>
    <property type="match status" value="1"/>
</dbReference>
<dbReference type="NCBIfam" id="TIGR02937">
    <property type="entry name" value="sigma70-ECF"/>
    <property type="match status" value="1"/>
</dbReference>
<dbReference type="NCBIfam" id="TIGR02989">
    <property type="entry name" value="Sig-70_gvs1"/>
    <property type="match status" value="1"/>
</dbReference>
<evidence type="ECO:0000256" key="1">
    <source>
        <dbReference type="ARBA" id="ARBA00010641"/>
    </source>
</evidence>
<keyword evidence="3" id="KW-0731">Sigma factor</keyword>
<dbReference type="InterPro" id="IPR007627">
    <property type="entry name" value="RNA_pol_sigma70_r2"/>
</dbReference>
<dbReference type="InterPro" id="IPR013249">
    <property type="entry name" value="RNA_pol_sigma70_r4_t2"/>
</dbReference>
<keyword evidence="4" id="KW-0804">Transcription</keyword>
<dbReference type="SUPFAM" id="SSF88946">
    <property type="entry name" value="Sigma2 domain of RNA polymerase sigma factors"/>
    <property type="match status" value="1"/>
</dbReference>
<reference evidence="7 8" key="1">
    <citation type="submission" date="2019-08" db="EMBL/GenBank/DDBJ databases">
        <authorList>
            <person name="Dhanesh K."/>
            <person name="Kumar G."/>
            <person name="Sasikala C."/>
            <person name="Venkata Ramana C."/>
        </authorList>
    </citation>
    <scope>NUCLEOTIDE SEQUENCE [LARGE SCALE GENOMIC DNA]</scope>
    <source>
        <strain evidence="7 8">JC645</strain>
    </source>
</reference>
<dbReference type="SUPFAM" id="SSF88659">
    <property type="entry name" value="Sigma3 and sigma4 domains of RNA polymerase sigma factors"/>
    <property type="match status" value="1"/>
</dbReference>
<gene>
    <name evidence="7" type="ORF">FYK55_28170</name>
</gene>
<sequence length="180" mass="20339">MRPEVSSDEQAEFVALLTASQGAIALTIRALMPGERQVEEVVQQTNAKLWQKRGDFQRGTNFRAWASAIARYEVLNFRKQQARDARLTFSDELTRCIADEVPQMQDDLSDQQLALRKCLGELKTESRDLLLSRYRGDESISQLSARLGRSVGGLRVTLSRLRTALLRCIQRRLDSAEGLA</sequence>
<dbReference type="InterPro" id="IPR014284">
    <property type="entry name" value="RNA_pol_sigma-70_dom"/>
</dbReference>
<comment type="similarity">
    <text evidence="1">Belongs to the sigma-70 factor family. ECF subfamily.</text>
</comment>
<dbReference type="InterPro" id="IPR013324">
    <property type="entry name" value="RNA_pol_sigma_r3/r4-like"/>
</dbReference>
<dbReference type="GO" id="GO:0016987">
    <property type="term" value="F:sigma factor activity"/>
    <property type="evidence" value="ECO:0007669"/>
    <property type="project" value="UniProtKB-KW"/>
</dbReference>
<keyword evidence="8" id="KW-1185">Reference proteome</keyword>
<accession>A0A5M6CQF2</accession>
<dbReference type="GO" id="GO:0003677">
    <property type="term" value="F:DNA binding"/>
    <property type="evidence" value="ECO:0007669"/>
    <property type="project" value="InterPro"/>
</dbReference>
<evidence type="ECO:0000313" key="8">
    <source>
        <dbReference type="Proteomes" id="UP000324479"/>
    </source>
</evidence>
<comment type="caution">
    <text evidence="7">The sequence shown here is derived from an EMBL/GenBank/DDBJ whole genome shotgun (WGS) entry which is preliminary data.</text>
</comment>
<dbReference type="PANTHER" id="PTHR43133:SF51">
    <property type="entry name" value="RNA POLYMERASE SIGMA FACTOR"/>
    <property type="match status" value="1"/>
</dbReference>
<protein>
    <submittedName>
        <fullName evidence="7">Sigma-70 family RNA polymerase sigma factor</fullName>
    </submittedName>
</protein>
<evidence type="ECO:0000259" key="5">
    <source>
        <dbReference type="Pfam" id="PF04542"/>
    </source>
</evidence>
<dbReference type="InterPro" id="IPR039425">
    <property type="entry name" value="RNA_pol_sigma-70-like"/>
</dbReference>
<evidence type="ECO:0000259" key="6">
    <source>
        <dbReference type="Pfam" id="PF08281"/>
    </source>
</evidence>
<proteinExistence type="inferred from homology"/>
<dbReference type="EMBL" id="VWOX01000038">
    <property type="protein sequence ID" value="KAA5537548.1"/>
    <property type="molecule type" value="Genomic_DNA"/>
</dbReference>
<dbReference type="Proteomes" id="UP000324479">
    <property type="component" value="Unassembled WGS sequence"/>
</dbReference>
<dbReference type="InterPro" id="IPR013325">
    <property type="entry name" value="RNA_pol_sigma_r2"/>
</dbReference>
<dbReference type="RefSeq" id="WP_150079963.1">
    <property type="nucleotide sequence ID" value="NZ_VWOX01000038.1"/>
</dbReference>